<evidence type="ECO:0000313" key="2">
    <source>
        <dbReference type="Proteomes" id="UP000007800"/>
    </source>
</evidence>
<keyword evidence="2" id="KW-1185">Reference proteome</keyword>
<dbReference type="SUPFAM" id="SSF56672">
    <property type="entry name" value="DNA/RNA polymerases"/>
    <property type="match status" value="1"/>
</dbReference>
<dbReference type="InterPro" id="IPR043502">
    <property type="entry name" value="DNA/RNA_pol_sf"/>
</dbReference>
<gene>
    <name evidence="1" type="ORF">Pmar_PMAR026922</name>
</gene>
<reference evidence="1 2" key="1">
    <citation type="submission" date="2008-07" db="EMBL/GenBank/DDBJ databases">
        <authorList>
            <person name="El-Sayed N."/>
            <person name="Caler E."/>
            <person name="Inman J."/>
            <person name="Amedeo P."/>
            <person name="Hass B."/>
            <person name="Wortman J."/>
        </authorList>
    </citation>
    <scope>NUCLEOTIDE SEQUENCE [LARGE SCALE GENOMIC DNA]</scope>
    <source>
        <strain evidence="2">ATCC 50983 / TXsc</strain>
    </source>
</reference>
<sequence>MKADPIPNQHHKMKTCLSRLRLATTVTIHDVSDAFMEFRVSPALGSLFQIYCSYYQFTRMIYGNSIAPSCLEGGMAHVENALQSTVPLPLLPPMIGDDGHIDLYVDKLLGSTATEPDQCSFMDDILDFRHDHSDSDPLTDKYLQHDLPLKTQPISEASVDNPISVLGLELIDGGAFSRYPFKPIDTILSWNLAQALTHSDSLSLLGVLLQEPDFFDFRILPAKNLLVGLISKARAVLDHSWNTPIPSEVQVLILAWVAHLRDHLPQAIPRCIAVTDPLHLYVDASKKMVAYEARQFDRHVLRGQLTLTKSQRNLHINALELLGIYYTLARIRLLEFDTKMKFTDLRVYCDSLTAVAIARDR</sequence>
<name>C5LP48_PERM5</name>
<evidence type="ECO:0008006" key="3">
    <source>
        <dbReference type="Google" id="ProtNLM"/>
    </source>
</evidence>
<dbReference type="InParanoid" id="C5LP48"/>
<protein>
    <recommendedName>
        <fullName evidence="3">Reverse transcriptase RNase H-like domain-containing protein</fullName>
    </recommendedName>
</protein>
<dbReference type="RefSeq" id="XP_002768781.1">
    <property type="nucleotide sequence ID" value="XM_002768735.1"/>
</dbReference>
<proteinExistence type="predicted"/>
<dbReference type="EMBL" id="GG683980">
    <property type="protein sequence ID" value="EER01499.1"/>
    <property type="molecule type" value="Genomic_DNA"/>
</dbReference>
<dbReference type="OMA" id="GMAHVEN"/>
<dbReference type="GeneID" id="9040010"/>
<accession>C5LP48</accession>
<dbReference type="Proteomes" id="UP000007800">
    <property type="component" value="Unassembled WGS sequence"/>
</dbReference>
<evidence type="ECO:0000313" key="1">
    <source>
        <dbReference type="EMBL" id="EER01499.1"/>
    </source>
</evidence>
<dbReference type="AlphaFoldDB" id="C5LP48"/>
<organism evidence="2">
    <name type="scientific">Perkinsus marinus (strain ATCC 50983 / TXsc)</name>
    <dbReference type="NCBI Taxonomy" id="423536"/>
    <lineage>
        <taxon>Eukaryota</taxon>
        <taxon>Sar</taxon>
        <taxon>Alveolata</taxon>
        <taxon>Perkinsozoa</taxon>
        <taxon>Perkinsea</taxon>
        <taxon>Perkinsida</taxon>
        <taxon>Perkinsidae</taxon>
        <taxon>Perkinsus</taxon>
    </lineage>
</organism>